<reference evidence="1" key="1">
    <citation type="journal article" date="2020" name="Fungal Divers.">
        <title>Resolving the Mortierellaceae phylogeny through synthesis of multi-gene phylogenetics and phylogenomics.</title>
        <authorList>
            <person name="Vandepol N."/>
            <person name="Liber J."/>
            <person name="Desiro A."/>
            <person name="Na H."/>
            <person name="Kennedy M."/>
            <person name="Barry K."/>
            <person name="Grigoriev I.V."/>
            <person name="Miller A.N."/>
            <person name="O'Donnell K."/>
            <person name="Stajich J.E."/>
            <person name="Bonito G."/>
        </authorList>
    </citation>
    <scope>NUCLEOTIDE SEQUENCE</scope>
    <source>
        <strain evidence="1">NRRL 6426</strain>
    </source>
</reference>
<gene>
    <name evidence="1" type="ORF">BG015_005856</name>
</gene>
<dbReference type="EMBL" id="JAAAUQ010000272">
    <property type="protein sequence ID" value="KAF9152049.1"/>
    <property type="molecule type" value="Genomic_DNA"/>
</dbReference>
<proteinExistence type="predicted"/>
<evidence type="ECO:0000313" key="2">
    <source>
        <dbReference type="Proteomes" id="UP000748756"/>
    </source>
</evidence>
<sequence length="317" mass="35473">MDMIMSWFDKSFEKVGFFKYFKKPSILQQRAAQLCTPMSIALAVVPMLGTLSTAGCIGKRAIGKTNSQWGYQVVVISIGNAPQNRNEDSKPLVETGYIGYRLAFSVSLDAVVGVLISIINFDVPPPGWLPRPKPRKWLSFHRTPLRNLQELEQARFPSKSYTMLASRQDRDETEIDIVNKCPRIQSLTFTSAMGLRADDFATIVGKPYALFLLSVGVSVQKHQNTLARILFTCRATIKSFKLRGITVRAATFLSEILEANFIQEPNRIFKLAELDLKVFRIGAMMAGRVALFQEPQGVVKLAFGRELDGFTILNGLE</sequence>
<protein>
    <submittedName>
        <fullName evidence="1">Uncharacterized protein</fullName>
    </submittedName>
</protein>
<dbReference type="Proteomes" id="UP000748756">
    <property type="component" value="Unassembled WGS sequence"/>
</dbReference>
<organism evidence="1 2">
    <name type="scientific">Linnemannia schmuckeri</name>
    <dbReference type="NCBI Taxonomy" id="64567"/>
    <lineage>
        <taxon>Eukaryota</taxon>
        <taxon>Fungi</taxon>
        <taxon>Fungi incertae sedis</taxon>
        <taxon>Mucoromycota</taxon>
        <taxon>Mortierellomycotina</taxon>
        <taxon>Mortierellomycetes</taxon>
        <taxon>Mortierellales</taxon>
        <taxon>Mortierellaceae</taxon>
        <taxon>Linnemannia</taxon>
    </lineage>
</organism>
<dbReference type="AlphaFoldDB" id="A0A9P5VC50"/>
<keyword evidence="2" id="KW-1185">Reference proteome</keyword>
<accession>A0A9P5VC50</accession>
<name>A0A9P5VC50_9FUNG</name>
<comment type="caution">
    <text evidence="1">The sequence shown here is derived from an EMBL/GenBank/DDBJ whole genome shotgun (WGS) entry which is preliminary data.</text>
</comment>
<evidence type="ECO:0000313" key="1">
    <source>
        <dbReference type="EMBL" id="KAF9152049.1"/>
    </source>
</evidence>